<dbReference type="OrthoDB" id="9016931at2"/>
<dbReference type="Gene3D" id="2.30.300.10">
    <property type="entry name" value="Baseplate protein-like domain - beta roll fold"/>
    <property type="match status" value="1"/>
</dbReference>
<proteinExistence type="predicted"/>
<organism evidence="1 2">
    <name type="scientific">Vibrio scophthalmi</name>
    <dbReference type="NCBI Taxonomy" id="45658"/>
    <lineage>
        <taxon>Bacteria</taxon>
        <taxon>Pseudomonadati</taxon>
        <taxon>Pseudomonadota</taxon>
        <taxon>Gammaproteobacteria</taxon>
        <taxon>Vibrionales</taxon>
        <taxon>Vibrionaceae</taxon>
        <taxon>Vibrio</taxon>
    </lineage>
</organism>
<dbReference type="EMBL" id="MDCJ01000003">
    <property type="protein sequence ID" value="ODS09756.1"/>
    <property type="molecule type" value="Genomic_DNA"/>
</dbReference>
<gene>
    <name evidence="1" type="ORF">VSF3289_03218</name>
</gene>
<protein>
    <recommendedName>
        <fullName evidence="3">Phage tail protein</fullName>
    </recommendedName>
</protein>
<dbReference type="AlphaFoldDB" id="A0A1E3WJ03"/>
<dbReference type="SUPFAM" id="SSF69279">
    <property type="entry name" value="Phage tail proteins"/>
    <property type="match status" value="2"/>
</dbReference>
<dbReference type="RefSeq" id="WP_069447406.1">
    <property type="nucleotide sequence ID" value="NZ_MDCJ01000003.1"/>
</dbReference>
<accession>A0A1E3WJ03</accession>
<dbReference type="InterPro" id="IPR023399">
    <property type="entry name" value="Baseplate-like_2-layer_sand"/>
</dbReference>
<sequence>MNQLQLLISGSPVPFFSADINYSLDQLAHTFSCSIPPVKIDTPLPVEFRIQEQPIFFGQIDAVGSSTSTSAHQVTISGRSQSANMIDSRITMDALYDQDIVKLLQSLAGAFGLGVKSLVKNMPLISEFQITAESPVENIAQLIREQNLMLIERNGVLTIENPAHACVDGIGLEVGYNIESLDITRSFEKQFHKVEVQGAWDEAHAVIKQPGINPSRTIVLICDQLQSAEACLSRAQYERNRAIAEGLSVSTSIANIFIELAIAGLNRSIRVIDEKQGFNEMMLIKSLGLSVTDSSTNTTVGLMRPFKEQSYV</sequence>
<comment type="caution">
    <text evidence="1">The sequence shown here is derived from an EMBL/GenBank/DDBJ whole genome shotgun (WGS) entry which is preliminary data.</text>
</comment>
<dbReference type="Proteomes" id="UP000095131">
    <property type="component" value="Unassembled WGS sequence"/>
</dbReference>
<evidence type="ECO:0008006" key="3">
    <source>
        <dbReference type="Google" id="ProtNLM"/>
    </source>
</evidence>
<dbReference type="PATRIC" id="fig|45658.8.peg.3164"/>
<dbReference type="Gene3D" id="3.55.50.10">
    <property type="entry name" value="Baseplate protein-like domains"/>
    <property type="match status" value="1"/>
</dbReference>
<evidence type="ECO:0000313" key="2">
    <source>
        <dbReference type="Proteomes" id="UP000095131"/>
    </source>
</evidence>
<reference evidence="1 2" key="1">
    <citation type="submission" date="2016-08" db="EMBL/GenBank/DDBJ databases">
        <title>Genome sequencing of Vibrio scophthalmi strain FP3289, an isolated from Paralichthys olivaceus.</title>
        <authorList>
            <person name="Han H.-J."/>
        </authorList>
    </citation>
    <scope>NUCLEOTIDE SEQUENCE [LARGE SCALE GENOMIC DNA]</scope>
    <source>
        <strain evidence="1 2">FP3289</strain>
    </source>
</reference>
<name>A0A1E3WJ03_9VIBR</name>
<dbReference type="Gene3D" id="3.30.1920.10">
    <property type="entry name" value="Baseplate protein-like domains - 2 layer sandwich fold"/>
    <property type="match status" value="1"/>
</dbReference>
<evidence type="ECO:0000313" key="1">
    <source>
        <dbReference type="EMBL" id="ODS09756.1"/>
    </source>
</evidence>